<gene>
    <name evidence="2" type="ORF">HGMM_OP3C440</name>
</gene>
<reference evidence="2" key="2">
    <citation type="journal article" date="2012" name="PLoS ONE">
        <title>A Deeply Branching Thermophilic Bacterium with an Ancient Acetyl-CoA Pathway Dominates a Subsurface Ecosystem.</title>
        <authorList>
            <person name="Takami H."/>
            <person name="Noguchi H."/>
            <person name="Takaki Y."/>
            <person name="Uchiyama I."/>
            <person name="Toyoda A."/>
            <person name="Nishi S."/>
            <person name="Chee G.-J."/>
            <person name="Arai W."/>
            <person name="Nunoura T."/>
            <person name="Itoh T."/>
            <person name="Hattori M."/>
            <person name="Takai K."/>
        </authorList>
    </citation>
    <scope>NUCLEOTIDE SEQUENCE</scope>
</reference>
<organism evidence="2">
    <name type="scientific">Acetithermum autotrophicum</name>
    <dbReference type="NCBI Taxonomy" id="1446466"/>
    <lineage>
        <taxon>Bacteria</taxon>
        <taxon>Candidatus Bipolaricaulota</taxon>
        <taxon>Candidatus Acetithermum</taxon>
    </lineage>
</organism>
<evidence type="ECO:0000313" key="2">
    <source>
        <dbReference type="EMBL" id="BAL59285.1"/>
    </source>
</evidence>
<protein>
    <submittedName>
        <fullName evidence="2">Uncharacterized protein</fullName>
    </submittedName>
</protein>
<reference evidence="2" key="1">
    <citation type="journal article" date="2005" name="Environ. Microbiol.">
        <title>Genetic and functional properties of uncultivated thermophilic crenarchaeotes from a subsurface gold mine as revealed by analysis of genome fragments.</title>
        <authorList>
            <person name="Nunoura T."/>
            <person name="Hirayama H."/>
            <person name="Takami H."/>
            <person name="Oida H."/>
            <person name="Nishi S."/>
            <person name="Shimamura S."/>
            <person name="Suzuki Y."/>
            <person name="Inagaki F."/>
            <person name="Takai K."/>
            <person name="Nealson K.H."/>
            <person name="Horikoshi K."/>
        </authorList>
    </citation>
    <scope>NUCLEOTIDE SEQUENCE</scope>
</reference>
<accession>H5SSZ9</accession>
<dbReference type="AlphaFoldDB" id="H5SSZ9"/>
<proteinExistence type="predicted"/>
<feature type="transmembrane region" description="Helical" evidence="1">
    <location>
        <begin position="12"/>
        <end position="32"/>
    </location>
</feature>
<keyword evidence="1" id="KW-0472">Membrane</keyword>
<keyword evidence="1" id="KW-0812">Transmembrane</keyword>
<dbReference type="EMBL" id="AP011802">
    <property type="protein sequence ID" value="BAL59285.1"/>
    <property type="molecule type" value="Genomic_DNA"/>
</dbReference>
<keyword evidence="1" id="KW-1133">Transmembrane helix</keyword>
<evidence type="ECO:0000256" key="1">
    <source>
        <dbReference type="SAM" id="Phobius"/>
    </source>
</evidence>
<name>H5SSZ9_ACEAU</name>
<sequence>MQKEEIMRTARLTKLALVLTIVSVLVGCTSLFKSHNVTPPPAEA</sequence>
<dbReference type="PROSITE" id="PS51257">
    <property type="entry name" value="PROKAR_LIPOPROTEIN"/>
    <property type="match status" value="1"/>
</dbReference>